<dbReference type="InterPro" id="IPR045854">
    <property type="entry name" value="NO2/SO3_Rdtase_4Fe4S_sf"/>
</dbReference>
<keyword evidence="4" id="KW-0560">Oxidoreductase</keyword>
<comment type="caution">
    <text evidence="10">The sequence shown here is derived from an EMBL/GenBank/DDBJ whole genome shotgun (WGS) entry which is preliminary data.</text>
</comment>
<evidence type="ECO:0000259" key="8">
    <source>
        <dbReference type="Pfam" id="PF04551"/>
    </source>
</evidence>
<sequence>LEEEGFGDIKVSLKSHDVPTAIAAYRGLAGKCDYPFHLGITEAGTPKSGVVKSSVGIGTLLAMGIGDTLRVSLTADPVEEVKAGWEILKALNLRQRGPLLVACPSCGRCEGDLIGIAQQVEKKLETVQIPLSVAVMGCVVNGPGEGKMADVGIALGKGRGVLFKGGEIVRTYDEDQLVNALFDEIDDAVQKAGS</sequence>
<evidence type="ECO:0000256" key="7">
    <source>
        <dbReference type="ARBA" id="ARBA00023229"/>
    </source>
</evidence>
<name>A0A937X7H3_9BACT</name>
<dbReference type="Gene3D" id="3.30.413.10">
    <property type="entry name" value="Sulfite Reductase Hemoprotein, domain 1"/>
    <property type="match status" value="1"/>
</dbReference>
<dbReference type="Proteomes" id="UP000703893">
    <property type="component" value="Unassembled WGS sequence"/>
</dbReference>
<evidence type="ECO:0000259" key="9">
    <source>
        <dbReference type="Pfam" id="PF26540"/>
    </source>
</evidence>
<evidence type="ECO:0000256" key="6">
    <source>
        <dbReference type="ARBA" id="ARBA00023014"/>
    </source>
</evidence>
<keyword evidence="7" id="KW-0414">Isoprene biosynthesis</keyword>
<comment type="cofactor">
    <cofactor evidence="1">
        <name>[4Fe-4S] cluster</name>
        <dbReference type="ChEBI" id="CHEBI:49883"/>
    </cofactor>
</comment>
<dbReference type="PANTHER" id="PTHR30454">
    <property type="entry name" value="4-HYDROXY-3-METHYLBUT-2-EN-1-YL DIPHOSPHATE SYNTHASE"/>
    <property type="match status" value="1"/>
</dbReference>
<dbReference type="AlphaFoldDB" id="A0A937X7H3"/>
<dbReference type="PANTHER" id="PTHR30454:SF0">
    <property type="entry name" value="4-HYDROXY-3-METHYLBUT-2-EN-1-YL DIPHOSPHATE SYNTHASE (FERREDOXIN), CHLOROPLASTIC"/>
    <property type="match status" value="1"/>
</dbReference>
<dbReference type="Pfam" id="PF04551">
    <property type="entry name" value="GcpE"/>
    <property type="match status" value="1"/>
</dbReference>
<evidence type="ECO:0000313" key="11">
    <source>
        <dbReference type="Proteomes" id="UP000703893"/>
    </source>
</evidence>
<keyword evidence="2" id="KW-0004">4Fe-4S</keyword>
<evidence type="ECO:0000256" key="5">
    <source>
        <dbReference type="ARBA" id="ARBA00023004"/>
    </source>
</evidence>
<dbReference type="GO" id="GO:0051539">
    <property type="term" value="F:4 iron, 4 sulfur cluster binding"/>
    <property type="evidence" value="ECO:0007669"/>
    <property type="project" value="UniProtKB-KW"/>
</dbReference>
<evidence type="ECO:0000256" key="1">
    <source>
        <dbReference type="ARBA" id="ARBA00001966"/>
    </source>
</evidence>
<dbReference type="SUPFAM" id="SSF56014">
    <property type="entry name" value="Nitrite and sulphite reductase 4Fe-4S domain-like"/>
    <property type="match status" value="1"/>
</dbReference>
<dbReference type="Pfam" id="PF26540">
    <property type="entry name" value="GcpE_C"/>
    <property type="match status" value="1"/>
</dbReference>
<evidence type="ECO:0000313" key="10">
    <source>
        <dbReference type="EMBL" id="MBM3275740.1"/>
    </source>
</evidence>
<dbReference type="EMBL" id="VGJX01000699">
    <property type="protein sequence ID" value="MBM3275740.1"/>
    <property type="molecule type" value="Genomic_DNA"/>
</dbReference>
<dbReference type="Gene3D" id="3.20.20.20">
    <property type="entry name" value="Dihydropteroate synthase-like"/>
    <property type="match status" value="1"/>
</dbReference>
<evidence type="ECO:0000256" key="3">
    <source>
        <dbReference type="ARBA" id="ARBA00022723"/>
    </source>
</evidence>
<dbReference type="GO" id="GO:0016114">
    <property type="term" value="P:terpenoid biosynthetic process"/>
    <property type="evidence" value="ECO:0007669"/>
    <property type="project" value="InterPro"/>
</dbReference>
<proteinExistence type="predicted"/>
<gene>
    <name evidence="10" type="ORF">FJZ00_11345</name>
</gene>
<evidence type="ECO:0000256" key="2">
    <source>
        <dbReference type="ARBA" id="ARBA00022485"/>
    </source>
</evidence>
<keyword evidence="5" id="KW-0408">Iron</keyword>
<feature type="domain" description="IspG TIM-barrel" evidence="8">
    <location>
        <begin position="1"/>
        <end position="85"/>
    </location>
</feature>
<feature type="domain" description="IspG C-terminal" evidence="9">
    <location>
        <begin position="100"/>
        <end position="186"/>
    </location>
</feature>
<dbReference type="InterPro" id="IPR004588">
    <property type="entry name" value="IspG_bac-typ"/>
</dbReference>
<evidence type="ECO:0000256" key="4">
    <source>
        <dbReference type="ARBA" id="ARBA00023002"/>
    </source>
</evidence>
<keyword evidence="6" id="KW-0411">Iron-sulfur</keyword>
<keyword evidence="3" id="KW-0479">Metal-binding</keyword>
<feature type="non-terminal residue" evidence="10">
    <location>
        <position position="1"/>
    </location>
</feature>
<dbReference type="GO" id="GO:0046429">
    <property type="term" value="F:4-hydroxy-3-methylbut-2-en-1-yl diphosphate synthase activity (ferredoxin)"/>
    <property type="evidence" value="ECO:0007669"/>
    <property type="project" value="InterPro"/>
</dbReference>
<dbReference type="GO" id="GO:0019288">
    <property type="term" value="P:isopentenyl diphosphate biosynthetic process, methylerythritol 4-phosphate pathway"/>
    <property type="evidence" value="ECO:0007669"/>
    <property type="project" value="TreeGrafter"/>
</dbReference>
<organism evidence="10 11">
    <name type="scientific">Candidatus Tanganyikabacteria bacterium</name>
    <dbReference type="NCBI Taxonomy" id="2961651"/>
    <lineage>
        <taxon>Bacteria</taxon>
        <taxon>Bacillati</taxon>
        <taxon>Candidatus Sericytochromatia</taxon>
        <taxon>Candidatus Tanganyikabacteria</taxon>
    </lineage>
</organism>
<protein>
    <submittedName>
        <fullName evidence="10">Flavodoxin-dependent (E)-4-hydroxy-3-methylbut-2-enyl-diphosphate synthase</fullName>
    </submittedName>
</protein>
<dbReference type="InterPro" id="IPR058578">
    <property type="entry name" value="IspG_TIM"/>
</dbReference>
<accession>A0A937X7H3</accession>
<dbReference type="InterPro" id="IPR011005">
    <property type="entry name" value="Dihydropteroate_synth-like_sf"/>
</dbReference>
<dbReference type="InterPro" id="IPR058579">
    <property type="entry name" value="IspG_C"/>
</dbReference>
<dbReference type="GO" id="GO:0046872">
    <property type="term" value="F:metal ion binding"/>
    <property type="evidence" value="ECO:0007669"/>
    <property type="project" value="UniProtKB-KW"/>
</dbReference>
<reference evidence="10 11" key="1">
    <citation type="submission" date="2019-03" db="EMBL/GenBank/DDBJ databases">
        <title>Lake Tanganyika Metagenome-Assembled Genomes (MAGs).</title>
        <authorList>
            <person name="Tran P."/>
        </authorList>
    </citation>
    <scope>NUCLEOTIDE SEQUENCE [LARGE SCALE GENOMIC DNA]</scope>
    <source>
        <strain evidence="10">K_DeepCast_65m_m2_236</strain>
    </source>
</reference>